<dbReference type="PROSITE" id="PS50176">
    <property type="entry name" value="ARM_REPEAT"/>
    <property type="match status" value="1"/>
</dbReference>
<evidence type="ECO:0000256" key="4">
    <source>
        <dbReference type="ARBA" id="ARBA00022473"/>
    </source>
</evidence>
<feature type="region of interest" description="Disordered" evidence="18">
    <location>
        <begin position="1292"/>
        <end position="1311"/>
    </location>
</feature>
<dbReference type="Gene3D" id="1.25.10.10">
    <property type="entry name" value="Leucine-rich Repeat Variant"/>
    <property type="match status" value="6"/>
</dbReference>
<dbReference type="SUPFAM" id="SSF48371">
    <property type="entry name" value="ARM repeat"/>
    <property type="match status" value="4"/>
</dbReference>
<dbReference type="InterPro" id="IPR035892">
    <property type="entry name" value="C2_domain_sf"/>
</dbReference>
<dbReference type="GO" id="GO:0008017">
    <property type="term" value="F:microtubule binding"/>
    <property type="evidence" value="ECO:0007669"/>
    <property type="project" value="InterPro"/>
</dbReference>
<dbReference type="Gene3D" id="2.60.40.150">
    <property type="entry name" value="C2 domain"/>
    <property type="match status" value="1"/>
</dbReference>
<evidence type="ECO:0000256" key="17">
    <source>
        <dbReference type="PROSITE-ProRule" id="PRU00259"/>
    </source>
</evidence>
<dbReference type="Proteomes" id="UP000243459">
    <property type="component" value="Chromosome 3"/>
</dbReference>
<dbReference type="SUPFAM" id="SSF53335">
    <property type="entry name" value="S-adenosyl-L-methionine-dependent methyltransferases"/>
    <property type="match status" value="2"/>
</dbReference>
<feature type="repeat" description="ARM" evidence="17">
    <location>
        <begin position="847"/>
        <end position="890"/>
    </location>
</feature>
<dbReference type="InterPro" id="IPR000225">
    <property type="entry name" value="Armadillo"/>
</dbReference>
<dbReference type="GO" id="GO:0051211">
    <property type="term" value="P:anisotropic cell growth"/>
    <property type="evidence" value="ECO:0007669"/>
    <property type="project" value="InterPro"/>
</dbReference>
<dbReference type="PROSITE" id="PS50004">
    <property type="entry name" value="C2"/>
    <property type="match status" value="1"/>
</dbReference>
<dbReference type="GO" id="GO:0009653">
    <property type="term" value="P:anatomical structure morphogenesis"/>
    <property type="evidence" value="ECO:0007669"/>
    <property type="project" value="UniProtKB-ARBA"/>
</dbReference>
<evidence type="ECO:0000256" key="16">
    <source>
        <dbReference type="ARBA" id="ARBA00023316"/>
    </source>
</evidence>
<sequence length="1782" mass="194750">MLKTSNSFSNNGDAESGIDVSISRHPKEKYGHGEAECSTAVISGNVVAVWLLSILACHDNKIKFVTMEAGAIEVLTNKISHHSYLAAQCDSRDDNSAWVCALLLAVLFQERDIIRSNGTMNCIPVLASLLRSEELANRYFAAQALSSLICHGSRGTLLSVANSGVAVGLISLLGCAESDISDLLELSDEFSLARNPDQIALERLFRVDDIRVGATSRKAIPVLVDLLKPIPDRPGAPSLALGLLTQLALECPPNMLVMVEAGVLEALTKYLSLGPQDATEEAATVLLGILFSTGEIRRQESAFGAVNQLVAVLRLGGRNSRYSAAKALENLFSTDHIRNGESARQAIQPLVEILNTGSEKEQHAAIAALVRLLGDNPSRALAVGDAEMSAVDVLCRILSSSCSVELKGNAAELCFVLFGNTRIRSTMAAARCVEPLVSLLVTDFSAAQYSVVRALDRLLDDDQLAELVSAHGAIVPLVGLLFGRNYTLHEAVSRALVKLGKDRPACKMEMVKTGVIESILNIVHEAPDFLCVAFAELLRILTNNATIAKGPSAGKVVEPLFFLLSRPEIGPDGQHSALQVLINILENPQCRADCNMMPQRAIGPIIALLDSPIQAVQQLAAELLSHLLLEEHLQKDPVTEQAISPLIHVLGSGIHILQQRAIKALANIALAWPNAIAKDGGVYELSKVILQTDPPLPHALWESAASILSSILQYSSEFFLEVPVAVLVQLLRSGTENTVVGALNALLVLETDDSTSAEAMAESGAIEALVELLRSHLCEETAARLLETLLNNMKIRETKAAKSAIQPLSMYLLDPQTQSQQGRLLAALALGDLFQNEGLARTTDSVSACRALVNLLEDNPTEEMKVVAICALQNLVMYSRANKRAVAEAGGVQVVLDIVNSSQPDTSVQAAMFVKLLFSNNTIQEYASSETVRAITAAIEKDLWANGSVNEEYLKALNAFLSNFPRLRATEPATLSIPHLVTSLKTGSEGTQEAALDSLFLLRQAWSACPPEVFKAQSVAASEAIPLLQYLIQSGPPRFQEKAELLLQCLPGTLTVTIKRGNNLRQSVGNPSVYCKVTLGSTPPRQTKIVSTGPTPEWDEAFVWAFDSPPKGQKLHISCKNKSKIGKSSFGKVTIQIDRVVMLGSVAGEYALLPQSKSGPPRNLEIEFQWSNRKLIVKGEMDWSSDGDDNHGSERGTGRTKPVPPLNSAAAPSNEDWGSDSDEIAELDWDVHEAVPSREVSEAGPSHTNWTSHFVAMGFSEELVAEAIKQNREGDNEGILETLLTYGAIGKSHKHEESPGHCSPANDKKDVADGFSEKDKIVSTLVDMGFLAEEASSAIDRCGPNATILELADSIHASQMQEDSGDQLWEGSSVSPSSDNDDDDVDDEDFTYSFHKEKKSSVSESARKSKRIRVYEREKEMMKKLRTNYDENLPPLAIPKPMIGFGLPLQQPRISHRKFPDAAIGPPFFYYENVAPAPRGVWERISRFLYDIEPEFVDSKYFCAASEKRGYIHNLPINNRFPLLPIPPKTIHEAFPATKKWWPSWDTRTHLNCLETCTGKAKHTEKIRLSLSQSDDPPPERVQRYILEECNKGNLVWVGLHKVVPLEPDEIETLLGFPRNHTRGISRTERYKSLGNAFQIDIVAFHLSVLKEMFPDGITVLSIFSGIGGAEVALYRLGIRLKTVVSVEASEINRNVLRSWWDQTNQKGTLIEISDVQQLNGDRLEHLIHTYGGFDLVIGRSPCVNVTGSDQYSRDGLHGKHSAMFYDYFRILDLVKCIMEKN</sequence>
<keyword evidence="10" id="KW-0677">Repeat</keyword>
<evidence type="ECO:0000256" key="5">
    <source>
        <dbReference type="ARBA" id="ARBA00022475"/>
    </source>
</evidence>
<dbReference type="Gramene" id="ONK73988">
    <property type="protein sequence ID" value="ONK73988"/>
    <property type="gene ID" value="A4U43_C03F1640"/>
</dbReference>
<evidence type="ECO:0000256" key="2">
    <source>
        <dbReference type="ARBA" id="ARBA00004245"/>
    </source>
</evidence>
<evidence type="ECO:0000256" key="6">
    <source>
        <dbReference type="ARBA" id="ARBA00022490"/>
    </source>
</evidence>
<evidence type="ECO:0000259" key="19">
    <source>
        <dbReference type="PROSITE" id="PS50004"/>
    </source>
</evidence>
<evidence type="ECO:0000256" key="15">
    <source>
        <dbReference type="ARBA" id="ARBA00023242"/>
    </source>
</evidence>
<dbReference type="SUPFAM" id="SSF49562">
    <property type="entry name" value="C2 domain (Calcium/lipid-binding domain, CaLB)"/>
    <property type="match status" value="1"/>
</dbReference>
<feature type="domain" description="SAM-dependent MTase DRM-type" evidence="20">
    <location>
        <begin position="1455"/>
        <end position="1782"/>
    </location>
</feature>
<keyword evidence="4" id="KW-0217">Developmental protein</keyword>
<dbReference type="FunFam" id="1.25.10.10:FF:000875">
    <property type="entry name" value="Protein CELLULOSE SYNTHASE INTERACTIVE 1"/>
    <property type="match status" value="1"/>
</dbReference>
<dbReference type="SMART" id="SM00185">
    <property type="entry name" value="ARM"/>
    <property type="match status" value="10"/>
</dbReference>
<evidence type="ECO:0000256" key="1">
    <source>
        <dbReference type="ARBA" id="ARBA00004123"/>
    </source>
</evidence>
<dbReference type="InterPro" id="IPR011989">
    <property type="entry name" value="ARM-like"/>
</dbReference>
<keyword evidence="12" id="KW-0238">DNA-binding</keyword>
<evidence type="ECO:0000256" key="11">
    <source>
        <dbReference type="ARBA" id="ARBA00022960"/>
    </source>
</evidence>
<evidence type="ECO:0000256" key="7">
    <source>
        <dbReference type="ARBA" id="ARBA00022603"/>
    </source>
</evidence>
<keyword evidence="7" id="KW-0489">Methyltransferase</keyword>
<evidence type="ECO:0000256" key="12">
    <source>
        <dbReference type="ARBA" id="ARBA00023125"/>
    </source>
</evidence>
<dbReference type="EMBL" id="CM007383">
    <property type="protein sequence ID" value="ONK73988.1"/>
    <property type="molecule type" value="Genomic_DNA"/>
</dbReference>
<protein>
    <recommendedName>
        <fullName evidence="23">C2 domain-containing protein</fullName>
    </recommendedName>
</protein>
<organism evidence="21 22">
    <name type="scientific">Asparagus officinalis</name>
    <name type="common">Garden asparagus</name>
    <dbReference type="NCBI Taxonomy" id="4686"/>
    <lineage>
        <taxon>Eukaryota</taxon>
        <taxon>Viridiplantae</taxon>
        <taxon>Streptophyta</taxon>
        <taxon>Embryophyta</taxon>
        <taxon>Tracheophyta</taxon>
        <taxon>Spermatophyta</taxon>
        <taxon>Magnoliopsida</taxon>
        <taxon>Liliopsida</taxon>
        <taxon>Asparagales</taxon>
        <taxon>Asparagaceae</taxon>
        <taxon>Asparagoideae</taxon>
        <taxon>Asparagus</taxon>
    </lineage>
</organism>
<feature type="compositionally biased region" description="Basic and acidic residues" evidence="18">
    <location>
        <begin position="1188"/>
        <end position="1197"/>
    </location>
</feature>
<name>A0A5P1F6J9_ASPOF</name>
<evidence type="ECO:0000256" key="13">
    <source>
        <dbReference type="ARBA" id="ARBA00023136"/>
    </source>
</evidence>
<feature type="compositionally biased region" description="Acidic residues" evidence="18">
    <location>
        <begin position="1379"/>
        <end position="1388"/>
    </location>
</feature>
<evidence type="ECO:0000256" key="10">
    <source>
        <dbReference type="ARBA" id="ARBA00022737"/>
    </source>
</evidence>
<dbReference type="GO" id="GO:2001006">
    <property type="term" value="P:regulation of cellulose biosynthetic process"/>
    <property type="evidence" value="ECO:0007669"/>
    <property type="project" value="InterPro"/>
</dbReference>
<keyword evidence="15" id="KW-0539">Nucleus</keyword>
<evidence type="ECO:0000256" key="14">
    <source>
        <dbReference type="ARBA" id="ARBA00023212"/>
    </source>
</evidence>
<keyword evidence="11" id="KW-0133">Cell shape</keyword>
<evidence type="ECO:0000313" key="21">
    <source>
        <dbReference type="EMBL" id="ONK73988.1"/>
    </source>
</evidence>
<dbReference type="PANTHER" id="PTHR46369">
    <property type="entry name" value="PROTEIN CELLULOSE SYNTHASE INTERACTIVE 1"/>
    <property type="match status" value="1"/>
</dbReference>
<dbReference type="GO" id="GO:0009664">
    <property type="term" value="P:plant-type cell wall organization"/>
    <property type="evidence" value="ECO:0007669"/>
    <property type="project" value="UniProtKB-ARBA"/>
</dbReference>
<dbReference type="InterPro" id="IPR030380">
    <property type="entry name" value="SAM_MeTfrase_DRM"/>
</dbReference>
<dbReference type="GO" id="GO:0005886">
    <property type="term" value="C:plasma membrane"/>
    <property type="evidence" value="ECO:0007669"/>
    <property type="project" value="UniProtKB-SubCell"/>
</dbReference>
<accession>A0A5P1F6J9</accession>
<keyword evidence="8" id="KW-0808">Transferase</keyword>
<dbReference type="FunFam" id="2.60.40.150:FF:000170">
    <property type="entry name" value="Protein CELLULOSE SYNTHASE INTERACTIVE 1"/>
    <property type="match status" value="1"/>
</dbReference>
<keyword evidence="5" id="KW-1003">Cell membrane</keyword>
<evidence type="ECO:0000313" key="22">
    <source>
        <dbReference type="Proteomes" id="UP000243459"/>
    </source>
</evidence>
<keyword evidence="6" id="KW-0963">Cytoplasm</keyword>
<evidence type="ECO:0000256" key="8">
    <source>
        <dbReference type="ARBA" id="ARBA00022679"/>
    </source>
</evidence>
<dbReference type="InterPro" id="IPR029063">
    <property type="entry name" value="SAM-dependent_MTases_sf"/>
</dbReference>
<keyword evidence="16" id="KW-0961">Cell wall biogenesis/degradation</keyword>
<dbReference type="GO" id="GO:0032259">
    <property type="term" value="P:methylation"/>
    <property type="evidence" value="ECO:0007669"/>
    <property type="project" value="UniProtKB-KW"/>
</dbReference>
<dbReference type="InterPro" id="IPR044297">
    <property type="entry name" value="CSI1/2/3"/>
</dbReference>
<feature type="region of interest" description="Disordered" evidence="18">
    <location>
        <begin position="1181"/>
        <end position="1221"/>
    </location>
</feature>
<dbReference type="CDD" id="cd00030">
    <property type="entry name" value="C2"/>
    <property type="match status" value="1"/>
</dbReference>
<dbReference type="InterPro" id="IPR000008">
    <property type="entry name" value="C2_dom"/>
</dbReference>
<comment type="subcellular location">
    <subcellularLocation>
        <location evidence="3">Cell membrane</location>
        <topology evidence="3">Peripheral membrane protein</topology>
        <orientation evidence="3">Cytoplasmic side</orientation>
    </subcellularLocation>
    <subcellularLocation>
        <location evidence="2">Cytoplasm</location>
        <location evidence="2">Cytoskeleton</location>
    </subcellularLocation>
    <subcellularLocation>
        <location evidence="1">Nucleus</location>
    </subcellularLocation>
</comment>
<dbReference type="GO" id="GO:0008360">
    <property type="term" value="P:regulation of cell shape"/>
    <property type="evidence" value="ECO:0007669"/>
    <property type="project" value="UniProtKB-KW"/>
</dbReference>
<proteinExistence type="predicted"/>
<dbReference type="GO" id="GO:0005634">
    <property type="term" value="C:nucleus"/>
    <property type="evidence" value="ECO:0007669"/>
    <property type="project" value="UniProtKB-SubCell"/>
</dbReference>
<feature type="region of interest" description="Disordered" evidence="18">
    <location>
        <begin position="1359"/>
        <end position="1388"/>
    </location>
</feature>
<dbReference type="GO" id="GO:0030244">
    <property type="term" value="P:cellulose biosynthetic process"/>
    <property type="evidence" value="ECO:0007669"/>
    <property type="project" value="UniProtKB-ARBA"/>
</dbReference>
<keyword evidence="9" id="KW-0949">S-adenosyl-L-methionine</keyword>
<reference evidence="22" key="1">
    <citation type="journal article" date="2017" name="Nat. Commun.">
        <title>The asparagus genome sheds light on the origin and evolution of a young Y chromosome.</title>
        <authorList>
            <person name="Harkess A."/>
            <person name="Zhou J."/>
            <person name="Xu C."/>
            <person name="Bowers J.E."/>
            <person name="Van der Hulst R."/>
            <person name="Ayyampalayam S."/>
            <person name="Mercati F."/>
            <person name="Riccardi P."/>
            <person name="McKain M.R."/>
            <person name="Kakrana A."/>
            <person name="Tang H."/>
            <person name="Ray J."/>
            <person name="Groenendijk J."/>
            <person name="Arikit S."/>
            <person name="Mathioni S.M."/>
            <person name="Nakano M."/>
            <person name="Shan H."/>
            <person name="Telgmann-Rauber A."/>
            <person name="Kanno A."/>
            <person name="Yue Z."/>
            <person name="Chen H."/>
            <person name="Li W."/>
            <person name="Chen Y."/>
            <person name="Xu X."/>
            <person name="Zhang Y."/>
            <person name="Luo S."/>
            <person name="Chen H."/>
            <person name="Gao J."/>
            <person name="Mao Z."/>
            <person name="Pires J.C."/>
            <person name="Luo M."/>
            <person name="Kudrna D."/>
            <person name="Wing R.A."/>
            <person name="Meyers B.C."/>
            <person name="Yi K."/>
            <person name="Kong H."/>
            <person name="Lavrijsen P."/>
            <person name="Sunseri F."/>
            <person name="Falavigna A."/>
            <person name="Ye Y."/>
            <person name="Leebens-Mack J.H."/>
            <person name="Chen G."/>
        </authorList>
    </citation>
    <scope>NUCLEOTIDE SEQUENCE [LARGE SCALE GENOMIC DNA]</scope>
    <source>
        <strain evidence="22">cv. DH0086</strain>
    </source>
</reference>
<dbReference type="GO" id="GO:0008168">
    <property type="term" value="F:methyltransferase activity"/>
    <property type="evidence" value="ECO:0007669"/>
    <property type="project" value="UniProtKB-KW"/>
</dbReference>
<dbReference type="Pfam" id="PF00168">
    <property type="entry name" value="C2"/>
    <property type="match status" value="1"/>
</dbReference>
<evidence type="ECO:0008006" key="23">
    <source>
        <dbReference type="Google" id="ProtNLM"/>
    </source>
</evidence>
<evidence type="ECO:0000259" key="20">
    <source>
        <dbReference type="PROSITE" id="PS51680"/>
    </source>
</evidence>
<keyword evidence="22" id="KW-1185">Reference proteome</keyword>
<keyword evidence="14" id="KW-0206">Cytoskeleton</keyword>
<evidence type="ECO:0000256" key="9">
    <source>
        <dbReference type="ARBA" id="ARBA00022691"/>
    </source>
</evidence>
<evidence type="ECO:0000256" key="18">
    <source>
        <dbReference type="SAM" id="MobiDB-lite"/>
    </source>
</evidence>
<dbReference type="PROSITE" id="PS51680">
    <property type="entry name" value="SAM_MT_DRM"/>
    <property type="match status" value="1"/>
</dbReference>
<dbReference type="GO" id="GO:0009832">
    <property type="term" value="P:plant-type cell wall biogenesis"/>
    <property type="evidence" value="ECO:0007669"/>
    <property type="project" value="UniProtKB-ARBA"/>
</dbReference>
<gene>
    <name evidence="21" type="ORF">A4U43_C03F1640</name>
</gene>
<evidence type="ECO:0000256" key="3">
    <source>
        <dbReference type="ARBA" id="ARBA00004413"/>
    </source>
</evidence>
<dbReference type="PANTHER" id="PTHR46369:SF2">
    <property type="entry name" value="PROTEIN CELLULOSE SYNTHASE INTERACTIVE 1"/>
    <property type="match status" value="1"/>
</dbReference>
<dbReference type="SMART" id="SM00239">
    <property type="entry name" value="C2"/>
    <property type="match status" value="1"/>
</dbReference>
<dbReference type="Gene3D" id="3.40.50.150">
    <property type="entry name" value="Vaccinia Virus protein VP39"/>
    <property type="match status" value="1"/>
</dbReference>
<feature type="domain" description="C2" evidence="19">
    <location>
        <begin position="1033"/>
        <end position="1150"/>
    </location>
</feature>
<dbReference type="GO" id="GO:0072699">
    <property type="term" value="P:protein localization to cortical microtubule cytoskeleton"/>
    <property type="evidence" value="ECO:0007669"/>
    <property type="project" value="UniProtKB-ARBA"/>
</dbReference>
<dbReference type="InterPro" id="IPR016024">
    <property type="entry name" value="ARM-type_fold"/>
</dbReference>
<dbReference type="GO" id="GO:0055028">
    <property type="term" value="C:cortical microtubule"/>
    <property type="evidence" value="ECO:0007669"/>
    <property type="project" value="UniProtKB-ARBA"/>
</dbReference>
<dbReference type="GO" id="GO:0003677">
    <property type="term" value="F:DNA binding"/>
    <property type="evidence" value="ECO:0007669"/>
    <property type="project" value="UniProtKB-KW"/>
</dbReference>
<dbReference type="GO" id="GO:0010330">
    <property type="term" value="C:cellulose synthase complex"/>
    <property type="evidence" value="ECO:0007669"/>
    <property type="project" value="InterPro"/>
</dbReference>
<keyword evidence="13" id="KW-0472">Membrane</keyword>